<dbReference type="PRINTS" id="PR01805">
    <property type="entry name" value="VACJLIPOPROT"/>
</dbReference>
<dbReference type="Pfam" id="PF04333">
    <property type="entry name" value="MlaA"/>
    <property type="match status" value="1"/>
</dbReference>
<comment type="similarity">
    <text evidence="1">Belongs to the MlaA family.</text>
</comment>
<keyword evidence="2 4" id="KW-0732">Signal</keyword>
<evidence type="ECO:0000256" key="3">
    <source>
        <dbReference type="SAM" id="MobiDB-lite"/>
    </source>
</evidence>
<gene>
    <name evidence="5" type="ORF">FHS28_003130</name>
</gene>
<reference evidence="5 6" key="1">
    <citation type="submission" date="2020-08" db="EMBL/GenBank/DDBJ databases">
        <title>Genomic Encyclopedia of Type Strains, Phase III (KMG-III): the genomes of soil and plant-associated and newly described type strains.</title>
        <authorList>
            <person name="Whitman W."/>
        </authorList>
    </citation>
    <scope>NUCLEOTIDE SEQUENCE [LARGE SCALE GENOMIC DNA]</scope>
    <source>
        <strain evidence="5 6">CECT 7247</strain>
    </source>
</reference>
<sequence>MTNIATSRLRAGLLSAALLATLAGQSAQAAEVHASADQEHALAASTEPGDGVSEGRAASASAGADAASAAAAAASEAAPAGAASAAAPAEAASAAAPAEAASAAAPAEAASAAAPAAAAEPASAASAATVGDTQVPAAAGQAGQAAQATEAPDPTQPNPRVRNRQDPWERWNRKVFNFNEKVDENVLRPVATAYSNIVPSPARQAVDNFFGNFSDAWSAVNLFLQGRFKTGAQQTMRVAVNSVLGLGGLIDIATPSGLDKTTEDLGRTLGYWGVKTGPYIVWPLLGPSSLRDSVALPANIYYSPAYLFEEGEYKFGISALQIINTRAGLLKVTDMLDGIALDKYTFVRDAYLQRRNIKAHSSADDEEDDYEVITPEEKPAAR</sequence>
<feature type="chain" id="PRO_5045950217" evidence="4">
    <location>
        <begin position="30"/>
        <end position="382"/>
    </location>
</feature>
<dbReference type="PANTHER" id="PTHR30035:SF3">
    <property type="entry name" value="INTERMEMBRANE PHOSPHOLIPID TRANSPORT SYSTEM LIPOPROTEIN MLAA"/>
    <property type="match status" value="1"/>
</dbReference>
<organism evidence="5 6">
    <name type="scientific">Roseateles terrae</name>
    <dbReference type="NCBI Taxonomy" id="431060"/>
    <lineage>
        <taxon>Bacteria</taxon>
        <taxon>Pseudomonadati</taxon>
        <taxon>Pseudomonadota</taxon>
        <taxon>Betaproteobacteria</taxon>
        <taxon>Burkholderiales</taxon>
        <taxon>Sphaerotilaceae</taxon>
        <taxon>Roseateles</taxon>
    </lineage>
</organism>
<comment type="caution">
    <text evidence="5">The sequence shown here is derived from an EMBL/GenBank/DDBJ whole genome shotgun (WGS) entry which is preliminary data.</text>
</comment>
<feature type="region of interest" description="Disordered" evidence="3">
    <location>
        <begin position="362"/>
        <end position="382"/>
    </location>
</feature>
<feature type="compositionally biased region" description="Low complexity" evidence="3">
    <location>
        <begin position="137"/>
        <end position="148"/>
    </location>
</feature>
<dbReference type="RefSeq" id="WP_184294975.1">
    <property type="nucleotide sequence ID" value="NZ_JACHXO010000005.1"/>
</dbReference>
<keyword evidence="5" id="KW-0449">Lipoprotein</keyword>
<dbReference type="InterPro" id="IPR007428">
    <property type="entry name" value="MlaA"/>
</dbReference>
<dbReference type="EMBL" id="JACHXO010000005">
    <property type="protein sequence ID" value="MBB3195724.1"/>
    <property type="molecule type" value="Genomic_DNA"/>
</dbReference>
<dbReference type="Proteomes" id="UP000574369">
    <property type="component" value="Unassembled WGS sequence"/>
</dbReference>
<evidence type="ECO:0000313" key="5">
    <source>
        <dbReference type="EMBL" id="MBB3195724.1"/>
    </source>
</evidence>
<feature type="region of interest" description="Disordered" evidence="3">
    <location>
        <begin position="33"/>
        <end position="58"/>
    </location>
</feature>
<evidence type="ECO:0000256" key="2">
    <source>
        <dbReference type="ARBA" id="ARBA00022729"/>
    </source>
</evidence>
<keyword evidence="6" id="KW-1185">Reference proteome</keyword>
<feature type="region of interest" description="Disordered" evidence="3">
    <location>
        <begin position="135"/>
        <end position="168"/>
    </location>
</feature>
<protein>
    <submittedName>
        <fullName evidence="5">Phospholipid-binding lipoprotein MlaA</fullName>
    </submittedName>
</protein>
<name>A0ABR6GUD0_9BURK</name>
<evidence type="ECO:0000313" key="6">
    <source>
        <dbReference type="Proteomes" id="UP000574369"/>
    </source>
</evidence>
<evidence type="ECO:0000256" key="4">
    <source>
        <dbReference type="SAM" id="SignalP"/>
    </source>
</evidence>
<accession>A0ABR6GUD0</accession>
<feature type="signal peptide" evidence="4">
    <location>
        <begin position="1"/>
        <end position="29"/>
    </location>
</feature>
<proteinExistence type="inferred from homology"/>
<dbReference type="PANTHER" id="PTHR30035">
    <property type="entry name" value="LIPOPROTEIN VACJ-RELATED"/>
    <property type="match status" value="1"/>
</dbReference>
<evidence type="ECO:0000256" key="1">
    <source>
        <dbReference type="ARBA" id="ARBA00010634"/>
    </source>
</evidence>